<reference evidence="1" key="1">
    <citation type="submission" date="2023-06" db="EMBL/GenBank/DDBJ databases">
        <title>Genome-scale phylogeny and comparative genomics of the fungal order Sordariales.</title>
        <authorList>
            <consortium name="Lawrence Berkeley National Laboratory"/>
            <person name="Hensen N."/>
            <person name="Bonometti L."/>
            <person name="Westerberg I."/>
            <person name="Brannstrom I.O."/>
            <person name="Guillou S."/>
            <person name="Cros-Aarteil S."/>
            <person name="Calhoun S."/>
            <person name="Haridas S."/>
            <person name="Kuo A."/>
            <person name="Mondo S."/>
            <person name="Pangilinan J."/>
            <person name="Riley R."/>
            <person name="Labutti K."/>
            <person name="Andreopoulos B."/>
            <person name="Lipzen A."/>
            <person name="Chen C."/>
            <person name="Yanf M."/>
            <person name="Daum C."/>
            <person name="Ng V."/>
            <person name="Clum A."/>
            <person name="Steindorff A."/>
            <person name="Ohm R."/>
            <person name="Martin F."/>
            <person name="Silar P."/>
            <person name="Natvig D."/>
            <person name="Lalanne C."/>
            <person name="Gautier V."/>
            <person name="Ament-Velasquez S.L."/>
            <person name="Kruys A."/>
            <person name="Hutchinson M.I."/>
            <person name="Powell A.J."/>
            <person name="Barry K."/>
            <person name="Miller A.N."/>
            <person name="Grigoriev I.V."/>
            <person name="Debuchy R."/>
            <person name="Gladieux P."/>
            <person name="Thoren M.H."/>
            <person name="Johannesson H."/>
        </authorList>
    </citation>
    <scope>NUCLEOTIDE SEQUENCE</scope>
    <source>
        <strain evidence="1">SMH2532-1</strain>
    </source>
</reference>
<dbReference type="AlphaFoldDB" id="A0AA39YBA4"/>
<evidence type="ECO:0000313" key="1">
    <source>
        <dbReference type="EMBL" id="KAK0648416.1"/>
    </source>
</evidence>
<gene>
    <name evidence="1" type="ORF">B0T16DRAFT_491217</name>
</gene>
<keyword evidence="2" id="KW-1185">Reference proteome</keyword>
<name>A0AA39YBA4_9PEZI</name>
<comment type="caution">
    <text evidence="1">The sequence shown here is derived from an EMBL/GenBank/DDBJ whole genome shotgun (WGS) entry which is preliminary data.</text>
</comment>
<proteinExistence type="predicted"/>
<sequence>MTDMIRWTCSETAGTSAHGTATSDWGSTAIGPILDQAGHWFAWANGFVPRVKKEGGPCERDEWPPRAFWRGKEVAEQKGIEQRIRLIPGAHNGGAGSMWNQLCVKNAAAALKKKPTDLDLQNPKFIKTINQNSLSTPCFRVPKNQSRKTPRFLKKQSTPLVRGLLICWGGTRNRGHHPGH</sequence>
<dbReference type="EMBL" id="JAULSV010000003">
    <property type="protein sequence ID" value="KAK0648416.1"/>
    <property type="molecule type" value="Genomic_DNA"/>
</dbReference>
<accession>A0AA39YBA4</accession>
<dbReference type="Proteomes" id="UP001174936">
    <property type="component" value="Unassembled WGS sequence"/>
</dbReference>
<protein>
    <submittedName>
        <fullName evidence="1">Uncharacterized protein</fullName>
    </submittedName>
</protein>
<evidence type="ECO:0000313" key="2">
    <source>
        <dbReference type="Proteomes" id="UP001174936"/>
    </source>
</evidence>
<organism evidence="1 2">
    <name type="scientific">Cercophora newfieldiana</name>
    <dbReference type="NCBI Taxonomy" id="92897"/>
    <lineage>
        <taxon>Eukaryota</taxon>
        <taxon>Fungi</taxon>
        <taxon>Dikarya</taxon>
        <taxon>Ascomycota</taxon>
        <taxon>Pezizomycotina</taxon>
        <taxon>Sordariomycetes</taxon>
        <taxon>Sordariomycetidae</taxon>
        <taxon>Sordariales</taxon>
        <taxon>Lasiosphaeriaceae</taxon>
        <taxon>Cercophora</taxon>
    </lineage>
</organism>